<protein>
    <submittedName>
        <fullName evidence="2">Uncharacterized protein</fullName>
    </submittedName>
</protein>
<gene>
    <name evidence="2" type="ORF">D7V88_20790</name>
</gene>
<keyword evidence="1" id="KW-0472">Membrane</keyword>
<keyword evidence="1" id="KW-0812">Transmembrane</keyword>
<evidence type="ECO:0000256" key="1">
    <source>
        <dbReference type="SAM" id="Phobius"/>
    </source>
</evidence>
<keyword evidence="3" id="KW-1185">Reference proteome</keyword>
<feature type="transmembrane region" description="Helical" evidence="1">
    <location>
        <begin position="51"/>
        <end position="72"/>
    </location>
</feature>
<dbReference type="RefSeq" id="WP_120542393.1">
    <property type="nucleotide sequence ID" value="NZ_RAVZ01000143.1"/>
</dbReference>
<name>A0A3A8IZ15_9BACT</name>
<reference evidence="3" key="1">
    <citation type="submission" date="2018-09" db="EMBL/GenBank/DDBJ databases">
        <authorList>
            <person name="Livingstone P.G."/>
            <person name="Whitworth D.E."/>
        </authorList>
    </citation>
    <scope>NUCLEOTIDE SEQUENCE [LARGE SCALE GENOMIC DNA]</scope>
    <source>
        <strain evidence="3">CA054A</strain>
    </source>
</reference>
<organism evidence="2 3">
    <name type="scientific">Corallococcus terminator</name>
    <dbReference type="NCBI Taxonomy" id="2316733"/>
    <lineage>
        <taxon>Bacteria</taxon>
        <taxon>Pseudomonadati</taxon>
        <taxon>Myxococcota</taxon>
        <taxon>Myxococcia</taxon>
        <taxon>Myxococcales</taxon>
        <taxon>Cystobacterineae</taxon>
        <taxon>Myxococcaceae</taxon>
        <taxon>Corallococcus</taxon>
    </lineage>
</organism>
<keyword evidence="1" id="KW-1133">Transmembrane helix</keyword>
<dbReference type="AlphaFoldDB" id="A0A3A8IZ15"/>
<accession>A0A3A8IZ15</accession>
<dbReference type="OrthoDB" id="8656101at2"/>
<sequence>MEIYRNPQSKKKAEQPHAVYNSRLKLIAGAVIWALALAFFGALTYRSLGETGAMAFFGIVVLGAGWMFFNCVKGLGSLDKPALLIGRDGIRFADGVLIAWDEMKENLYVDQSYMGIPILKMVQIKTTLAKPKVKKQRVSALAIDSDEYLALCDNYSQGVMPATTR</sequence>
<proteinExistence type="predicted"/>
<evidence type="ECO:0000313" key="3">
    <source>
        <dbReference type="Proteomes" id="UP000268094"/>
    </source>
</evidence>
<comment type="caution">
    <text evidence="2">The sequence shown here is derived from an EMBL/GenBank/DDBJ whole genome shotgun (WGS) entry which is preliminary data.</text>
</comment>
<dbReference type="Proteomes" id="UP000268094">
    <property type="component" value="Unassembled WGS sequence"/>
</dbReference>
<feature type="transmembrane region" description="Helical" evidence="1">
    <location>
        <begin position="26"/>
        <end position="45"/>
    </location>
</feature>
<dbReference type="EMBL" id="RAVZ01000143">
    <property type="protein sequence ID" value="RKG85000.1"/>
    <property type="molecule type" value="Genomic_DNA"/>
</dbReference>
<evidence type="ECO:0000313" key="2">
    <source>
        <dbReference type="EMBL" id="RKG85000.1"/>
    </source>
</evidence>